<dbReference type="KEGG" id="fgr:FGSG_12684"/>
<sequence>MRNKRSILIGGTDWHEADSRKRQTHQDDVKFPRMRRDKMKDGLMRRRRDRELTVSQKMQRELQLSPFARSLDPELQCKQMIYNATCVGTLSGNKLGRTLLEGQQQDLMYRPWAVIVVQPNNER</sequence>
<dbReference type="AlphaFoldDB" id="I1S761"/>
<accession>I1S761</accession>
<organism evidence="2 4">
    <name type="scientific">Gibberella zeae (strain ATCC MYA-4620 / CBS 123657 / FGSC 9075 / NRRL 31084 / PH-1)</name>
    <name type="common">Wheat head blight fungus</name>
    <name type="synonym">Fusarium graminearum</name>
    <dbReference type="NCBI Taxonomy" id="229533"/>
    <lineage>
        <taxon>Eukaryota</taxon>
        <taxon>Fungi</taxon>
        <taxon>Dikarya</taxon>
        <taxon>Ascomycota</taxon>
        <taxon>Pezizomycotina</taxon>
        <taxon>Sordariomycetes</taxon>
        <taxon>Hypocreomycetidae</taxon>
        <taxon>Hypocreales</taxon>
        <taxon>Nectriaceae</taxon>
        <taxon>Fusarium</taxon>
    </lineage>
</organism>
<accession>A0A098E510</accession>
<feature type="compositionally biased region" description="Basic and acidic residues" evidence="1">
    <location>
        <begin position="38"/>
        <end position="52"/>
    </location>
</feature>
<evidence type="ECO:0000256" key="1">
    <source>
        <dbReference type="SAM" id="MobiDB-lite"/>
    </source>
</evidence>
<proteinExistence type="predicted"/>
<gene>
    <name evidence="2" type="ORF">FGRAMPH1_01T17097</name>
</gene>
<dbReference type="EMBL" id="HG970334">
    <property type="protein sequence ID" value="CEF88338.1"/>
    <property type="molecule type" value="Genomic_DNA"/>
</dbReference>
<feature type="compositionally biased region" description="Basic and acidic residues" evidence="1">
    <location>
        <begin position="13"/>
        <end position="31"/>
    </location>
</feature>
<dbReference type="EnsemblFungi" id="CEF88338">
    <property type="protein sequence ID" value="CEF88338"/>
    <property type="gene ID" value="FGRRES_12684"/>
</dbReference>
<evidence type="ECO:0000313" key="3">
    <source>
        <dbReference type="EnsemblFungi" id="CEF88338"/>
    </source>
</evidence>
<name>I1S761_GIBZE</name>
<evidence type="ECO:0000313" key="4">
    <source>
        <dbReference type="Proteomes" id="UP000070720"/>
    </source>
</evidence>
<evidence type="ECO:0000313" key="2">
    <source>
        <dbReference type="EMBL" id="CEF88338.1"/>
    </source>
</evidence>
<dbReference type="RefSeq" id="XP_011323593.1">
    <property type="nucleotide sequence ID" value="XM_011325291.1"/>
</dbReference>
<dbReference type="InParanoid" id="I1S761"/>
<protein>
    <submittedName>
        <fullName evidence="2">Chromosome 3, complete genome</fullName>
    </submittedName>
</protein>
<reference evidence="3 4" key="1">
    <citation type="journal article" date="2007" name="Science">
        <title>The Fusarium graminearum genome reveals a link between localized polymorphism and pathogen specialization.</title>
        <authorList>
            <person name="Cuomo C.A."/>
            <person name="Gueldener U."/>
            <person name="Xu J.-R."/>
            <person name="Trail F."/>
            <person name="Turgeon B.G."/>
            <person name="Di Pietro A."/>
            <person name="Walton J.D."/>
            <person name="Ma L.-J."/>
            <person name="Baker S.E."/>
            <person name="Rep M."/>
            <person name="Adam G."/>
            <person name="Antoniw J."/>
            <person name="Baldwin T."/>
            <person name="Calvo S.E."/>
            <person name="Chang Y.-L."/>
            <person name="DeCaprio D."/>
            <person name="Gale L.R."/>
            <person name="Gnerre S."/>
            <person name="Goswami R.S."/>
            <person name="Hammond-Kosack K."/>
            <person name="Harris L.J."/>
            <person name="Hilburn K."/>
            <person name="Kennell J.C."/>
            <person name="Kroken S."/>
            <person name="Magnuson J.K."/>
            <person name="Mannhaupt G."/>
            <person name="Mauceli E.W."/>
            <person name="Mewes H.-W."/>
            <person name="Mitterbauer R."/>
            <person name="Muehlbauer G."/>
            <person name="Muensterkoetter M."/>
            <person name="Nelson D."/>
            <person name="O'Donnell K."/>
            <person name="Ouellet T."/>
            <person name="Qi W."/>
            <person name="Quesneville H."/>
            <person name="Roncero M.I.G."/>
            <person name="Seong K.-Y."/>
            <person name="Tetko I.V."/>
            <person name="Urban M."/>
            <person name="Waalwijk C."/>
            <person name="Ward T.J."/>
            <person name="Yao J."/>
            <person name="Birren B.W."/>
            <person name="Kistler H.C."/>
        </authorList>
    </citation>
    <scope>NUCLEOTIDE SEQUENCE [LARGE SCALE GENOMIC DNA]</scope>
    <source>
        <strain evidence="4">ATCC MYA-4620 / CBS 123657 / FGSC 9075 / NRRL 31084 / PH-1</strain>
        <strain evidence="3">PH-1 / ATCC MYA-4620 / FGSC 9075 / NRRL 31084</strain>
    </source>
</reference>
<dbReference type="Proteomes" id="UP000070720">
    <property type="component" value="Chromosome 3"/>
</dbReference>
<dbReference type="HOGENOM" id="CLU_2015500_0_0_1"/>
<reference evidence="3 4" key="2">
    <citation type="journal article" date="2010" name="Nature">
        <title>Comparative genomics reveals mobile pathogenicity chromosomes in Fusarium.</title>
        <authorList>
            <person name="Ma L.J."/>
            <person name="van der Does H.C."/>
            <person name="Borkovich K.A."/>
            <person name="Coleman J.J."/>
            <person name="Daboussi M.J."/>
            <person name="Di Pietro A."/>
            <person name="Dufresne M."/>
            <person name="Freitag M."/>
            <person name="Grabherr M."/>
            <person name="Henrissat B."/>
            <person name="Houterman P.M."/>
            <person name="Kang S."/>
            <person name="Shim W.B."/>
            <person name="Woloshuk C."/>
            <person name="Xie X."/>
            <person name="Xu J.R."/>
            <person name="Antoniw J."/>
            <person name="Baker S.E."/>
            <person name="Bluhm B.H."/>
            <person name="Breakspear A."/>
            <person name="Brown D.W."/>
            <person name="Butchko R.A."/>
            <person name="Chapman S."/>
            <person name="Coulson R."/>
            <person name="Coutinho P.M."/>
            <person name="Danchin E.G."/>
            <person name="Diener A."/>
            <person name="Gale L.R."/>
            <person name="Gardiner D.M."/>
            <person name="Goff S."/>
            <person name="Hammond-Kosack K.E."/>
            <person name="Hilburn K."/>
            <person name="Hua-Van A."/>
            <person name="Jonkers W."/>
            <person name="Kazan K."/>
            <person name="Kodira C.D."/>
            <person name="Koehrsen M."/>
            <person name="Kumar L."/>
            <person name="Lee Y.H."/>
            <person name="Li L."/>
            <person name="Manners J.M."/>
            <person name="Miranda-Saavedra D."/>
            <person name="Mukherjee M."/>
            <person name="Park G."/>
            <person name="Park J."/>
            <person name="Park S.Y."/>
            <person name="Proctor R.H."/>
            <person name="Regev A."/>
            <person name="Ruiz-Roldan M.C."/>
            <person name="Sain D."/>
            <person name="Sakthikumar S."/>
            <person name="Sykes S."/>
            <person name="Schwartz D.C."/>
            <person name="Turgeon B.G."/>
            <person name="Wapinski I."/>
            <person name="Yoder O."/>
            <person name="Young S."/>
            <person name="Zeng Q."/>
            <person name="Zhou S."/>
            <person name="Galagan J."/>
            <person name="Cuomo C.A."/>
            <person name="Kistler H.C."/>
            <person name="Rep M."/>
        </authorList>
    </citation>
    <scope>GENOME REANNOTATION</scope>
    <source>
        <strain evidence="4">ATCC MYA-4620 / CBS 123657 / FGSC 9075 / NRRL 31084 / PH-1</strain>
        <strain evidence="3">PH-1 / ATCC MYA-4620 / FGSC 9075 / NRRL 31084</strain>
    </source>
</reference>
<dbReference type="OrthoDB" id="10283303at2759"/>
<feature type="region of interest" description="Disordered" evidence="1">
    <location>
        <begin position="1"/>
        <end position="57"/>
    </location>
</feature>
<reference evidence="3" key="4">
    <citation type="submission" date="2017-01" db="UniProtKB">
        <authorList>
            <consortium name="EnsemblFungi"/>
        </authorList>
    </citation>
    <scope>IDENTIFICATION</scope>
    <source>
        <strain evidence="3">PH-1 / ATCC MYA-4620 / FGSC 9075 / NRRL 31084</strain>
    </source>
</reference>
<reference evidence="2 4" key="3">
    <citation type="journal article" date="2015" name="BMC Genomics">
        <title>The completed genome sequence of the pathogenic ascomycete fungus Fusarium graminearum.</title>
        <authorList>
            <person name="King R."/>
            <person name="Urban M."/>
            <person name="Hammond-Kosack M.C."/>
            <person name="Hassani-Pak K."/>
            <person name="Hammond-Kosack K.E."/>
        </authorList>
    </citation>
    <scope>NUCLEOTIDE SEQUENCE [LARGE SCALE GENOMIC DNA]</scope>
    <source>
        <strain evidence="4">ATCC MYA-4620 / CBS 123657 / FGSC 9075 / NRRL 31084 / PH-1</strain>
        <strain evidence="2">PH-1</strain>
    </source>
</reference>
<dbReference type="VEuPathDB" id="FungiDB:FGRAMPH1_01G17097"/>
<keyword evidence="4" id="KW-1185">Reference proteome</keyword>